<accession>A0A5C1K772</accession>
<reference evidence="2 3" key="1">
    <citation type="submission" date="2019-06" db="EMBL/GenBank/DDBJ databases">
        <title>A distant relative of Phikzvirus genus phages from a therapeutic phage collection.</title>
        <authorList>
            <person name="Hejnowicz M.S."/>
            <person name="Dabrowski K."/>
            <person name="Gawor J."/>
            <person name="Weber-Dabrowska B."/>
            <person name="Gromadka R."/>
            <person name="Lobocka M.B."/>
        </authorList>
    </citation>
    <scope>NUCLEOTIDE SEQUENCE [LARGE SCALE GENOMIC DNA]</scope>
</reference>
<feature type="domain" description="SH3 fold" evidence="1">
    <location>
        <begin position="8"/>
        <end position="126"/>
    </location>
</feature>
<protein>
    <recommendedName>
        <fullName evidence="1">SH3 fold domain-containing protein</fullName>
    </recommendedName>
</protein>
<dbReference type="InterPro" id="IPR046907">
    <property type="entry name" value="SH3DP"/>
</dbReference>
<dbReference type="GeneID" id="77936797"/>
<keyword evidence="3" id="KW-1185">Reference proteome</keyword>
<dbReference type="RefSeq" id="YP_010660787.1">
    <property type="nucleotide sequence ID" value="NC_070882.1"/>
</dbReference>
<dbReference type="Pfam" id="PF20287">
    <property type="entry name" value="SH3DP"/>
    <property type="match status" value="1"/>
</dbReference>
<dbReference type="KEGG" id="vg:77936797"/>
<dbReference type="EMBL" id="MN103543">
    <property type="protein sequence ID" value="QEM41776.1"/>
    <property type="molecule type" value="Genomic_DNA"/>
</dbReference>
<dbReference type="Proteomes" id="UP000322144">
    <property type="component" value="Segment"/>
</dbReference>
<evidence type="ECO:0000313" key="2">
    <source>
        <dbReference type="EMBL" id="QEM41776.1"/>
    </source>
</evidence>
<evidence type="ECO:0000259" key="1">
    <source>
        <dbReference type="Pfam" id="PF20287"/>
    </source>
</evidence>
<organism evidence="2 3">
    <name type="scientific">Pseudomonas phage vB_PaeM_PS119XW</name>
    <dbReference type="NCBI Taxonomy" id="2601632"/>
    <lineage>
        <taxon>Viruses</taxon>
        <taxon>Duplodnaviria</taxon>
        <taxon>Heunggongvirae</taxon>
        <taxon>Uroviricota</taxon>
        <taxon>Caudoviricetes</taxon>
        <taxon>Chimalliviridae</taxon>
        <taxon>Pawinskivirus</taxon>
        <taxon>Pawinskivirus PS119XW</taxon>
    </lineage>
</organism>
<name>A0A5C1K772_9CAUD</name>
<sequence length="135" mass="15110">MPSIRDVAIGQKISFEVYPSAQYGNNFKNVTLAAFLDANLVRILGFDLIAAHQNVYPTLPAGTPNDPSQYSYVRVEFEGGQHQYIGIPWIREGSVVVNNGQKATLVFQNIDQRRLERIIEACKMNNEVPDSVVLE</sequence>
<evidence type="ECO:0000313" key="3">
    <source>
        <dbReference type="Proteomes" id="UP000322144"/>
    </source>
</evidence>
<proteinExistence type="predicted"/>